<dbReference type="InterPro" id="IPR051954">
    <property type="entry name" value="tRNA_methyltransferase_THADA"/>
</dbReference>
<feature type="domain" description="tRNA (32-2'-O)-methyltransferase regulator THADA-like C-terminal TPR repeats region" evidence="5">
    <location>
        <begin position="800"/>
        <end position="939"/>
    </location>
</feature>
<evidence type="ECO:0000259" key="5">
    <source>
        <dbReference type="Pfam" id="PF25151"/>
    </source>
</evidence>
<reference evidence="6" key="1">
    <citation type="submission" date="2023-03" db="EMBL/GenBank/DDBJ databases">
        <title>Mating type loci evolution in Malassezia.</title>
        <authorList>
            <person name="Coelho M.A."/>
        </authorList>
    </citation>
    <scope>NUCLEOTIDE SEQUENCE</scope>
    <source>
        <strain evidence="6">CBS 11721</strain>
    </source>
</reference>
<comment type="similarity">
    <text evidence="1">Belongs to the THADA family.</text>
</comment>
<evidence type="ECO:0000313" key="6">
    <source>
        <dbReference type="EMBL" id="WFD36397.1"/>
    </source>
</evidence>
<dbReference type="InterPro" id="IPR011989">
    <property type="entry name" value="ARM-like"/>
</dbReference>
<gene>
    <name evidence="6" type="primary">SPT14_2</name>
    <name evidence="6" type="ORF">MCUN1_003276</name>
</gene>
<dbReference type="GO" id="GO:0017176">
    <property type="term" value="F:phosphatidylinositol N-acetylglucosaminyltransferase activity"/>
    <property type="evidence" value="ECO:0007669"/>
    <property type="project" value="UniProtKB-EC"/>
</dbReference>
<dbReference type="InterPro" id="IPR019442">
    <property type="entry name" value="THADA/TRM732_DUF2428"/>
</dbReference>
<dbReference type="Pfam" id="PF10350">
    <property type="entry name" value="DUF2428"/>
    <property type="match status" value="1"/>
</dbReference>
<dbReference type="InterPro" id="IPR056843">
    <property type="entry name" value="THADA-like_TPR"/>
</dbReference>
<dbReference type="EC" id="2.4.1.198" evidence="6"/>
<dbReference type="InterPro" id="IPR016024">
    <property type="entry name" value="ARM-type_fold"/>
</dbReference>
<dbReference type="Proteomes" id="UP001219933">
    <property type="component" value="Chromosome 5"/>
</dbReference>
<dbReference type="SUPFAM" id="SSF48371">
    <property type="entry name" value="ARM repeat"/>
    <property type="match status" value="1"/>
</dbReference>
<dbReference type="GO" id="GO:0005829">
    <property type="term" value="C:cytosol"/>
    <property type="evidence" value="ECO:0007669"/>
    <property type="project" value="TreeGrafter"/>
</dbReference>
<name>A0AAF0F144_9BASI</name>
<keyword evidence="6" id="KW-0808">Transferase</keyword>
<dbReference type="PANTHER" id="PTHR14387:SF0">
    <property type="entry name" value="DUF2428 DOMAIN-CONTAINING PROTEIN"/>
    <property type="match status" value="1"/>
</dbReference>
<evidence type="ECO:0000256" key="1">
    <source>
        <dbReference type="ARBA" id="ARBA00010409"/>
    </source>
</evidence>
<organism evidence="6 7">
    <name type="scientific">Malassezia cuniculi</name>
    <dbReference type="NCBI Taxonomy" id="948313"/>
    <lineage>
        <taxon>Eukaryota</taxon>
        <taxon>Fungi</taxon>
        <taxon>Dikarya</taxon>
        <taxon>Basidiomycota</taxon>
        <taxon>Ustilaginomycotina</taxon>
        <taxon>Malasseziomycetes</taxon>
        <taxon>Malasseziales</taxon>
        <taxon>Malasseziaceae</taxon>
        <taxon>Malassezia</taxon>
    </lineage>
</organism>
<dbReference type="InterPro" id="IPR056842">
    <property type="entry name" value="THADA-like_TPR_C"/>
</dbReference>
<dbReference type="PANTHER" id="PTHR14387">
    <property type="entry name" value="THADA/DEATH RECEPTOR INTERACTING PROTEIN"/>
    <property type="match status" value="1"/>
</dbReference>
<dbReference type="Pfam" id="PF25150">
    <property type="entry name" value="TPR_Trm732"/>
    <property type="match status" value="1"/>
</dbReference>
<keyword evidence="2" id="KW-0819">tRNA processing</keyword>
<feature type="domain" description="tRNA (32-2'-O)-methyltransferase regulator THADA-like TPR repeats region" evidence="4">
    <location>
        <begin position="192"/>
        <end position="398"/>
    </location>
</feature>
<proteinExistence type="inferred from homology"/>
<dbReference type="Pfam" id="PF25151">
    <property type="entry name" value="TPR_Trm732_C"/>
    <property type="match status" value="1"/>
</dbReference>
<accession>A0AAF0F144</accession>
<evidence type="ECO:0000256" key="2">
    <source>
        <dbReference type="ARBA" id="ARBA00022694"/>
    </source>
</evidence>
<evidence type="ECO:0000313" key="7">
    <source>
        <dbReference type="Proteomes" id="UP001219933"/>
    </source>
</evidence>
<dbReference type="GO" id="GO:0030488">
    <property type="term" value="P:tRNA methylation"/>
    <property type="evidence" value="ECO:0007669"/>
    <property type="project" value="TreeGrafter"/>
</dbReference>
<evidence type="ECO:0000259" key="3">
    <source>
        <dbReference type="Pfam" id="PF10350"/>
    </source>
</evidence>
<keyword evidence="7" id="KW-1185">Reference proteome</keyword>
<sequence>MDTPKAADAASLRRDELRAALDMLVWPHPDDGKFAGSTMAKAIDRWRKWCADVAAQDVQLQEFADAELAELLTERVFAALGVGHATTVSRVKALLNTFLEIWDRACKDTAPSTDLVASLRARAAREPETAGAFAISDVLLARYGTSVLTDDVGGYFAALVAAIQAGHGSVGRRSRHAVAFARAAHAQDVSVSVWLQPLADGLVHGDERAVDNLVAHLVEPLLDDSRILEPLIACLGDGSANTGRVKALLSVLRVAKAREMCAIGEGRGQFAVPVELAVACVSSAVPRIQVAALALAVDAKTPAAPITAAERSIVLGFFSQSLMLPSSVARKDSIALFVKLLVRLRVSAHASKRTGLADTDAYQEFGASLVRMVVHAMHPGAPYACTSLALAMLLLVFEAEAPGEPVDDSTLADAIRALAKARRTYPGDFSLDAAVPTKDLVEHLCHLAAHSTFSDVQDMAALLLVRIASRTQLPGLATRTEVRMQLVEPSLRLLVSQKDAEAHGGVCLLQVYRSLDIHVDDVYAAAGLARGGDSLVDAHLALLDSLLSRAERDGVADASQEHALNGVLSAVRVLGVDERVLEYVRRVWHVVCPVLTAAAPEGGDGEEEDISAHLPPAASQRILSFAWRAMREAAALLATLVKAYPTHADAGNALFVEWLLTIRHRGAFSTIYPCYQAAAKALLGKTDTSARPAEWLAALIDNIERNCSAMSTTRRSAGLGYAVLALLGAYPSRAQREHIEQVMESLRRMARSEPVPRIHALNIMRVLVMDSTLAGAMSKYTNEVLTHAVRNFSEDAWGVRNASMMLFAATSTRMFGVRAFEGEYAQFERPSEELGDALVSILINESHALSPAALASVGHGSALFAVLLLLGRMRPDAATTPEALAAVERCLASANWKLREEAAKCYARLSPDGAARVLAGASLSDQNALHGALLAARALVEVGATVPKVDFLRGNTCPATCEANLALANAAGYDADAAWLEAFFSGTSAISRDDRFAAWVLPTALRTAVRQKVAPPLAGLLAQSDDARDAVVVLLREQPELVTPDVCAALTAVVLDDRAALSGRVGAAAILHAAGTVSAREALVDLSIRTPSAAVREAVLPLLGLCGPTDAVAYVLAECAKETASVSSRLGVAHALTRMELPRKGKQAYMLWHTVLVLLHDDDSDVRAEMAEFVSASLKRGVRLDGALGALAPSVEALAVGLEACADRVWERLRDADEPECAAELWRIMTSELGAHGDEDDAALFPAEEANQFYDPVGDMLRAYREFASGALAPPVPLDVDANVAVLEGGGAPYRRRLQAALVVSLAKRDDESAELASSTLSSLFVAESVPHGAGRTRRHLRIA</sequence>
<dbReference type="EMBL" id="CP119881">
    <property type="protein sequence ID" value="WFD36397.1"/>
    <property type="molecule type" value="Genomic_DNA"/>
</dbReference>
<protein>
    <submittedName>
        <fullName evidence="6">Phosphatidylinositol N-acetylglucosaminyltransferase</fullName>
        <ecNumber evidence="6">2.4.1.198</ecNumber>
    </submittedName>
</protein>
<keyword evidence="6" id="KW-0328">Glycosyltransferase</keyword>
<dbReference type="Gene3D" id="1.25.10.10">
    <property type="entry name" value="Leucine-rich Repeat Variant"/>
    <property type="match status" value="1"/>
</dbReference>
<evidence type="ECO:0000259" key="4">
    <source>
        <dbReference type="Pfam" id="PF25150"/>
    </source>
</evidence>
<feature type="domain" description="DUF2428" evidence="3">
    <location>
        <begin position="578"/>
        <end position="797"/>
    </location>
</feature>